<dbReference type="VEuPathDB" id="FungiDB:LEMA_P122430.1"/>
<dbReference type="OrthoDB" id="64477at2759"/>
<dbReference type="GeneID" id="13285591"/>
<proteinExistence type="predicted"/>
<dbReference type="Gene3D" id="3.40.630.30">
    <property type="match status" value="1"/>
</dbReference>
<dbReference type="PROSITE" id="PS51186">
    <property type="entry name" value="GNAT"/>
    <property type="match status" value="1"/>
</dbReference>
<reference evidence="3" key="1">
    <citation type="journal article" date="2011" name="Nat. Commun.">
        <title>Effector diversification within compartments of the Leptosphaeria maculans genome affected by Repeat-Induced Point mutations.</title>
        <authorList>
            <person name="Rouxel T."/>
            <person name="Grandaubert J."/>
            <person name="Hane J.K."/>
            <person name="Hoede C."/>
            <person name="van de Wouw A.P."/>
            <person name="Couloux A."/>
            <person name="Dominguez V."/>
            <person name="Anthouard V."/>
            <person name="Bally P."/>
            <person name="Bourras S."/>
            <person name="Cozijnsen A.J."/>
            <person name="Ciuffetti L.M."/>
            <person name="Degrave A."/>
            <person name="Dilmaghani A."/>
            <person name="Duret L."/>
            <person name="Fudal I."/>
            <person name="Goodwin S.B."/>
            <person name="Gout L."/>
            <person name="Glaser N."/>
            <person name="Linglin J."/>
            <person name="Kema G.H.J."/>
            <person name="Lapalu N."/>
            <person name="Lawrence C.B."/>
            <person name="May K."/>
            <person name="Meyer M."/>
            <person name="Ollivier B."/>
            <person name="Poulain J."/>
            <person name="Schoch C.L."/>
            <person name="Simon A."/>
            <person name="Spatafora J.W."/>
            <person name="Stachowiak A."/>
            <person name="Turgeon B.G."/>
            <person name="Tyler B.M."/>
            <person name="Vincent D."/>
            <person name="Weissenbach J."/>
            <person name="Amselem J."/>
            <person name="Quesneville H."/>
            <person name="Oliver R.P."/>
            <person name="Wincker P."/>
            <person name="Balesdent M.-H."/>
            <person name="Howlett B.J."/>
        </authorList>
    </citation>
    <scope>NUCLEOTIDE SEQUENCE [LARGE SCALE GENOMIC DNA]</scope>
    <source>
        <strain evidence="3">JN3 / isolate v23.1.3 / race Av1-4-5-6-7-8</strain>
    </source>
</reference>
<dbReference type="SUPFAM" id="SSF55729">
    <property type="entry name" value="Acyl-CoA N-acyltransferases (Nat)"/>
    <property type="match status" value="1"/>
</dbReference>
<evidence type="ECO:0000313" key="2">
    <source>
        <dbReference type="EMBL" id="CBX94264.1"/>
    </source>
</evidence>
<keyword evidence="3" id="KW-1185">Reference proteome</keyword>
<gene>
    <name evidence="2" type="ORF">LEMA_P122430.1</name>
</gene>
<sequence>MPTPFIRPYNPTLDFANGLHVYFATIDPSLDFEPARTIGSYLWYRPYVHLTPETCHVLDDGSGHIVGYCIGAADTLAFAQRWREEFLAEIDAACVPRPEVRTGNVGMEGEMVRGFRAAAYAAHVSMLQDWPEVLGRFPAHLHIDILPGFQKKGYGRQLVEAFFGTVKGIGAQGVHLDMVRTNVNALAFYERVGFRRCEQVLDGGASGEAGVDGVVLTLVREL</sequence>
<dbReference type="OMA" id="YQRKGWG"/>
<feature type="domain" description="N-acetyltransferase" evidence="1">
    <location>
        <begin position="66"/>
        <end position="221"/>
    </location>
</feature>
<name>E4ZS84_LEPMJ</name>
<accession>E4ZS84</accession>
<dbReference type="Proteomes" id="UP000002668">
    <property type="component" value="Genome"/>
</dbReference>
<dbReference type="InterPro" id="IPR016181">
    <property type="entry name" value="Acyl_CoA_acyltransferase"/>
</dbReference>
<dbReference type="HOGENOM" id="CLU_086044_0_0_1"/>
<dbReference type="Pfam" id="PF13508">
    <property type="entry name" value="Acetyltransf_7"/>
    <property type="match status" value="1"/>
</dbReference>
<organism evidence="3">
    <name type="scientific">Leptosphaeria maculans (strain JN3 / isolate v23.1.3 / race Av1-4-5-6-7-8)</name>
    <name type="common">Blackleg fungus</name>
    <name type="synonym">Phoma lingam</name>
    <dbReference type="NCBI Taxonomy" id="985895"/>
    <lineage>
        <taxon>Eukaryota</taxon>
        <taxon>Fungi</taxon>
        <taxon>Dikarya</taxon>
        <taxon>Ascomycota</taxon>
        <taxon>Pezizomycotina</taxon>
        <taxon>Dothideomycetes</taxon>
        <taxon>Pleosporomycetidae</taxon>
        <taxon>Pleosporales</taxon>
        <taxon>Pleosporineae</taxon>
        <taxon>Leptosphaeriaceae</taxon>
        <taxon>Plenodomus</taxon>
        <taxon>Plenodomus lingam/Leptosphaeria maculans species complex</taxon>
    </lineage>
</organism>
<dbReference type="InterPro" id="IPR000182">
    <property type="entry name" value="GNAT_dom"/>
</dbReference>
<dbReference type="STRING" id="985895.E4ZS84"/>
<evidence type="ECO:0000313" key="3">
    <source>
        <dbReference type="Proteomes" id="UP000002668"/>
    </source>
</evidence>
<dbReference type="AlphaFoldDB" id="E4ZS84"/>
<dbReference type="eggNOG" id="ENOG502S400">
    <property type="taxonomic scope" value="Eukaryota"/>
</dbReference>
<keyword evidence="2" id="KW-0808">Transferase</keyword>
<evidence type="ECO:0000259" key="1">
    <source>
        <dbReference type="PROSITE" id="PS51186"/>
    </source>
</evidence>
<dbReference type="GO" id="GO:0016747">
    <property type="term" value="F:acyltransferase activity, transferring groups other than amino-acyl groups"/>
    <property type="evidence" value="ECO:0007669"/>
    <property type="project" value="InterPro"/>
</dbReference>
<dbReference type="EMBL" id="FP929121">
    <property type="protein sequence ID" value="CBX94264.1"/>
    <property type="molecule type" value="Genomic_DNA"/>
</dbReference>
<protein>
    <submittedName>
        <fullName evidence="2">Similar to GCN5-related N-acetyltransferase</fullName>
    </submittedName>
</protein>
<dbReference type="InParanoid" id="E4ZS84"/>